<dbReference type="SUPFAM" id="SSF54001">
    <property type="entry name" value="Cysteine proteinases"/>
    <property type="match status" value="1"/>
</dbReference>
<dbReference type="GO" id="GO:0008233">
    <property type="term" value="F:peptidase activity"/>
    <property type="evidence" value="ECO:0007669"/>
    <property type="project" value="UniProtKB-KW"/>
</dbReference>
<gene>
    <name evidence="3" type="ORF">LX87_04638</name>
</gene>
<comment type="caution">
    <text evidence="3">The sequence shown here is derived from an EMBL/GenBank/DDBJ whole genome shotgun (WGS) entry which is preliminary data.</text>
</comment>
<feature type="domain" description="DUF3857" evidence="2">
    <location>
        <begin position="71"/>
        <end position="234"/>
    </location>
</feature>
<feature type="transmembrane region" description="Helical" evidence="1">
    <location>
        <begin position="700"/>
        <end position="720"/>
    </location>
</feature>
<accession>A0A327WR23</accession>
<keyword evidence="4" id="KW-1185">Reference proteome</keyword>
<reference evidence="3 4" key="1">
    <citation type="submission" date="2018-06" db="EMBL/GenBank/DDBJ databases">
        <title>Genomic Encyclopedia of Archaeal and Bacterial Type Strains, Phase II (KMG-II): from individual species to whole genera.</title>
        <authorList>
            <person name="Goeker M."/>
        </authorList>
    </citation>
    <scope>NUCLEOTIDE SEQUENCE [LARGE SCALE GENOMIC DNA]</scope>
    <source>
        <strain evidence="3 4">DSM 21851</strain>
    </source>
</reference>
<protein>
    <submittedName>
        <fullName evidence="3">Transglutaminase-like putative cysteine protease</fullName>
    </submittedName>
</protein>
<dbReference type="Gene3D" id="2.60.40.3140">
    <property type="match status" value="1"/>
</dbReference>
<keyword evidence="1" id="KW-1133">Transmembrane helix</keyword>
<dbReference type="Gene3D" id="3.10.620.30">
    <property type="match status" value="1"/>
</dbReference>
<organism evidence="3 4">
    <name type="scientific">Larkinella arboricola</name>
    <dbReference type="NCBI Taxonomy" id="643671"/>
    <lineage>
        <taxon>Bacteria</taxon>
        <taxon>Pseudomonadati</taxon>
        <taxon>Bacteroidota</taxon>
        <taxon>Cytophagia</taxon>
        <taxon>Cytophagales</taxon>
        <taxon>Spirosomataceae</taxon>
        <taxon>Larkinella</taxon>
    </lineage>
</organism>
<feature type="transmembrane region" description="Helical" evidence="1">
    <location>
        <begin position="817"/>
        <end position="833"/>
    </location>
</feature>
<feature type="transmembrane region" description="Helical" evidence="1">
    <location>
        <begin position="750"/>
        <end position="774"/>
    </location>
</feature>
<feature type="transmembrane region" description="Helical" evidence="1">
    <location>
        <begin position="659"/>
        <end position="679"/>
    </location>
</feature>
<dbReference type="RefSeq" id="WP_111630657.1">
    <property type="nucleotide sequence ID" value="NZ_QLMC01000006.1"/>
</dbReference>
<name>A0A327WR23_LARAB</name>
<dbReference type="OrthoDB" id="8595007at2"/>
<dbReference type="Pfam" id="PF10754">
    <property type="entry name" value="DUF2569"/>
    <property type="match status" value="1"/>
</dbReference>
<dbReference type="Pfam" id="PF12969">
    <property type="entry name" value="DUF3857"/>
    <property type="match status" value="1"/>
</dbReference>
<feature type="transmembrane region" description="Helical" evidence="1">
    <location>
        <begin position="786"/>
        <end position="805"/>
    </location>
</feature>
<evidence type="ECO:0000313" key="4">
    <source>
        <dbReference type="Proteomes" id="UP000248790"/>
    </source>
</evidence>
<dbReference type="Proteomes" id="UP000248790">
    <property type="component" value="Unassembled WGS sequence"/>
</dbReference>
<keyword evidence="3" id="KW-0378">Hydrolase</keyword>
<proteinExistence type="predicted"/>
<dbReference type="GO" id="GO:0006508">
    <property type="term" value="P:proteolysis"/>
    <property type="evidence" value="ECO:0007669"/>
    <property type="project" value="UniProtKB-KW"/>
</dbReference>
<evidence type="ECO:0000259" key="2">
    <source>
        <dbReference type="Pfam" id="PF12969"/>
    </source>
</evidence>
<keyword evidence="1" id="KW-0472">Membrane</keyword>
<dbReference type="InterPro" id="IPR024618">
    <property type="entry name" value="DUF3857"/>
</dbReference>
<evidence type="ECO:0000313" key="3">
    <source>
        <dbReference type="EMBL" id="RAJ93126.1"/>
    </source>
</evidence>
<sequence>MHHLLRSCLLGFLLLISFIGRSQSTSRIRQAPAPEWRLPVQPGGHMPSAKTVTQGYFVSLIDIQTHLEKKAQYVHLIREIISPTGVQYGSEVSVLFNPAYEQLTFHSLTIHRDGKARTVLRPEMIKVAPLESERDRFVYYGLFSASIHLEDIRKGDRIEYAYTITGRNPILGAAYSDDIYFTASDPLPHRHHVLISNSSRALSFRSFNQPPSYRTIKQGEQTVYEWNAYDLKPISPEDYMPAWTDAAPHLQISEFNSWSSVVDWAQPLYQVAAASPALLQLVQEWKHQSQGNALAYLQQAVAFVQNDIRYLGIEMGDYSHQPHLPEQVLRQRYGDCKDKSLLLCTLLKAGGLPAYPALTNTINGGELNRLLPAPTVFNHVIVWTSLNGKTVWIDPTLTSQHWQDGYYIPPYGHALVIRPGEKMLQPVASAHRGKVQISETFTIPSPRTPDSPARLYVESVYSHNHAEDLRNQLASQSQADLEKSYLAFYQQTYPDQQVESLDSIMIRERASTHNLVTNESYQISNFWEKDSATGQSILTIRGNVLANNLRELPRVARKYPLALTFPYELEYTIRLKLPEDWNSNTDSWKIRRNSYEIDFTSIYYPADSLITLHYRYKTLKDHVPVEEIKNYRADLDKLTQELNYQLSFNENASTQAEEFHWATVLIVLIAFVGFGWLGWRTYHYDRPIPIEREIDPPLPIGGWLVLMGIGIALSPLLIGYDLLSSPLFRTLTWETIEARWPNQKVLAYGIFYAELLVNVFLVCSSVLMGILFFGRRNTFPFLYSRFLVLRFALLLADAILIEQLLGLSLDKETIRDVLRTLFHAIIWIPYLLRSQRVQKTFVKSDQNRLSSNDELVSIISSISENDASQDRPQT</sequence>
<evidence type="ECO:0000256" key="1">
    <source>
        <dbReference type="SAM" id="Phobius"/>
    </source>
</evidence>
<keyword evidence="1" id="KW-0812">Transmembrane</keyword>
<dbReference type="AlphaFoldDB" id="A0A327WR23"/>
<dbReference type="InterPro" id="IPR019690">
    <property type="entry name" value="DUF2569"/>
</dbReference>
<dbReference type="InterPro" id="IPR038765">
    <property type="entry name" value="Papain-like_cys_pep_sf"/>
</dbReference>
<dbReference type="EMBL" id="QLMC01000006">
    <property type="protein sequence ID" value="RAJ93126.1"/>
    <property type="molecule type" value="Genomic_DNA"/>
</dbReference>
<keyword evidence="3" id="KW-0645">Protease</keyword>